<reference evidence="2 3" key="1">
    <citation type="journal article" date="2010" name="PLoS ONE">
        <title>The glycobiome of the rumen bacterium Butyrivibrio proteoclasticus B316(T) highlights adaptation to a polysaccharide-rich environment.</title>
        <authorList>
            <person name="Kelly W.J."/>
            <person name="Leahy S.C."/>
            <person name="Altermann E."/>
            <person name="Yeoman C.J."/>
            <person name="Dunne J.C."/>
            <person name="Kong Z."/>
            <person name="Pacheco D.M."/>
            <person name="Li D."/>
            <person name="Noel S.J."/>
            <person name="Moon C.D."/>
            <person name="Cookson A.L."/>
            <person name="Attwood G.T."/>
        </authorList>
    </citation>
    <scope>NUCLEOTIDE SEQUENCE [LARGE SCALE GENOMIC DNA]</scope>
    <source>
        <strain evidence="3">ATCC 51982 / DSM 14932 / B316</strain>
    </source>
</reference>
<name>E0RZF1_BUTPB</name>
<keyword evidence="1" id="KW-0472">Membrane</keyword>
<feature type="transmembrane region" description="Helical" evidence="1">
    <location>
        <begin position="302"/>
        <end position="327"/>
    </location>
</feature>
<protein>
    <recommendedName>
        <fullName evidence="4">Glucosyl transferase GtrII</fullName>
    </recommendedName>
</protein>
<dbReference type="Proteomes" id="UP000001299">
    <property type="component" value="Chromosome 1"/>
</dbReference>
<evidence type="ECO:0000256" key="1">
    <source>
        <dbReference type="SAM" id="Phobius"/>
    </source>
</evidence>
<feature type="transmembrane region" description="Helical" evidence="1">
    <location>
        <begin position="333"/>
        <end position="351"/>
    </location>
</feature>
<evidence type="ECO:0000313" key="2">
    <source>
        <dbReference type="EMBL" id="ADL33148.1"/>
    </source>
</evidence>
<evidence type="ECO:0000313" key="3">
    <source>
        <dbReference type="Proteomes" id="UP000001299"/>
    </source>
</evidence>
<dbReference type="RefSeq" id="WP_013279805.1">
    <property type="nucleotide sequence ID" value="NC_014387.1"/>
</dbReference>
<gene>
    <name evidence="2" type="ordered locus">bpr_I0400</name>
</gene>
<feature type="transmembrane region" description="Helical" evidence="1">
    <location>
        <begin position="121"/>
        <end position="138"/>
    </location>
</feature>
<feature type="transmembrane region" description="Helical" evidence="1">
    <location>
        <begin position="55"/>
        <end position="77"/>
    </location>
</feature>
<feature type="transmembrane region" description="Helical" evidence="1">
    <location>
        <begin position="167"/>
        <end position="197"/>
    </location>
</feature>
<feature type="transmembrane region" description="Helical" evidence="1">
    <location>
        <begin position="209"/>
        <end position="230"/>
    </location>
</feature>
<proteinExistence type="predicted"/>
<keyword evidence="1" id="KW-0812">Transmembrane</keyword>
<evidence type="ECO:0008006" key="4">
    <source>
        <dbReference type="Google" id="ProtNLM"/>
    </source>
</evidence>
<dbReference type="STRING" id="515622.bpr_I0400"/>
<feature type="transmembrane region" description="Helical" evidence="1">
    <location>
        <begin position="274"/>
        <end position="295"/>
    </location>
</feature>
<dbReference type="AlphaFoldDB" id="E0RZF1"/>
<feature type="transmembrane region" description="Helical" evidence="1">
    <location>
        <begin position="145"/>
        <end position="161"/>
    </location>
</feature>
<dbReference type="KEGG" id="bpb:bpr_I0400"/>
<dbReference type="EMBL" id="CP001810">
    <property type="protein sequence ID" value="ADL33148.1"/>
    <property type="molecule type" value="Genomic_DNA"/>
</dbReference>
<accession>E0RZF1</accession>
<keyword evidence="1" id="KW-1133">Transmembrane helix</keyword>
<dbReference type="HOGENOM" id="CLU_532854_0_0_9"/>
<sequence>METKKEGLYKYLVIFAYFFLLVYMSFVLFINQTYDPDNTAALWEGYGYNVNWPDMMINSLLGGRPIGVLLMAITIPLDRLGINYLNNVFVLQLMLMFFLSAGLTVLYATFSDEFEKISQKWIWIIIALGLISPFYVEYFVFGGPTGGVGALLAAMGLLFFYRGKYKISFLFCFLSVGTYQINYQIFLIYGLALLFICETSWNKKTLVQGIRLFIIAGGSAMIVLLCPKFYSLITQSNEVKETIIGQTDKHSLGLNIFYAYREYLNILKHNYGLLPMYFLAVLIIMFQLVCICILIKNDRHRIISYIVTSIIIWMIPASFSIVMATIYLPSRTLIGIFVAFSAQLLMTYKVIEKYYNNFRIVAAIVQGMIAIYFLVNFYSIQTTAADVLVTNKMEMAQMRMMQDIIEEYEQESGNTVDTVVVTHLKTGIYAYDKVNTYMKYMGYPSTHMVINKEWCDVEFLNYVNSENYKRQDMSEEDANRLFSDMKWEDFDTFNPKNQMVFENNILYWAQY</sequence>
<feature type="transmembrane region" description="Helical" evidence="1">
    <location>
        <begin position="12"/>
        <end position="30"/>
    </location>
</feature>
<feature type="transmembrane region" description="Helical" evidence="1">
    <location>
        <begin position="89"/>
        <end position="109"/>
    </location>
</feature>
<keyword evidence="3" id="KW-1185">Reference proteome</keyword>
<feature type="transmembrane region" description="Helical" evidence="1">
    <location>
        <begin position="358"/>
        <end position="378"/>
    </location>
</feature>
<organism evidence="2 3">
    <name type="scientific">Butyrivibrio proteoclasticus (strain ATCC 51982 / DSM 14932 / B316)</name>
    <name type="common">Clostridium proteoclasticum</name>
    <dbReference type="NCBI Taxonomy" id="515622"/>
    <lineage>
        <taxon>Bacteria</taxon>
        <taxon>Bacillati</taxon>
        <taxon>Bacillota</taxon>
        <taxon>Clostridia</taxon>
        <taxon>Lachnospirales</taxon>
        <taxon>Lachnospiraceae</taxon>
        <taxon>Butyrivibrio</taxon>
    </lineage>
</organism>